<evidence type="ECO:0000256" key="3">
    <source>
        <dbReference type="ARBA" id="ARBA00023004"/>
    </source>
</evidence>
<dbReference type="Gene3D" id="3.30.70.20">
    <property type="match status" value="1"/>
</dbReference>
<dbReference type="PANTHER" id="PTHR43687:SF1">
    <property type="entry name" value="FERREDOXIN III"/>
    <property type="match status" value="1"/>
</dbReference>
<reference evidence="7 8" key="1">
    <citation type="submission" date="2016-11" db="EMBL/GenBank/DDBJ databases">
        <authorList>
            <person name="Jaros S."/>
            <person name="Januszkiewicz K."/>
            <person name="Wedrychowicz H."/>
        </authorList>
    </citation>
    <scope>NUCLEOTIDE SEQUENCE [LARGE SCALE GENOMIC DNA]</scope>
    <source>
        <strain evidence="7 8">DSM 17918</strain>
    </source>
</reference>
<dbReference type="InterPro" id="IPR017900">
    <property type="entry name" value="4Fe4S_Fe_S_CS"/>
</dbReference>
<evidence type="ECO:0000313" key="7">
    <source>
        <dbReference type="EMBL" id="SHE76139.1"/>
    </source>
</evidence>
<keyword evidence="3" id="KW-0408">Iron</keyword>
<feature type="region of interest" description="Disordered" evidence="5">
    <location>
        <begin position="96"/>
        <end position="142"/>
    </location>
</feature>
<dbReference type="GO" id="GO:0046872">
    <property type="term" value="F:metal ion binding"/>
    <property type="evidence" value="ECO:0007669"/>
    <property type="project" value="UniProtKB-KW"/>
</dbReference>
<dbReference type="AlphaFoldDB" id="A0A1M4W4J2"/>
<evidence type="ECO:0000256" key="2">
    <source>
        <dbReference type="ARBA" id="ARBA00022723"/>
    </source>
</evidence>
<protein>
    <submittedName>
        <fullName evidence="7">Ech hydrogenase subunit F</fullName>
    </submittedName>
</protein>
<evidence type="ECO:0000313" key="8">
    <source>
        <dbReference type="Proteomes" id="UP000184088"/>
    </source>
</evidence>
<gene>
    <name evidence="7" type="ORF">SAMN02746089_00754</name>
</gene>
<keyword evidence="1" id="KW-0004">4Fe-4S</keyword>
<evidence type="ECO:0000256" key="1">
    <source>
        <dbReference type="ARBA" id="ARBA00022485"/>
    </source>
</evidence>
<dbReference type="InterPro" id="IPR017896">
    <property type="entry name" value="4Fe4S_Fe-S-bd"/>
</dbReference>
<keyword evidence="2" id="KW-0479">Metal-binding</keyword>
<dbReference type="SUPFAM" id="SSF54862">
    <property type="entry name" value="4Fe-4S ferredoxins"/>
    <property type="match status" value="1"/>
</dbReference>
<name>A0A1M4W4J2_9THEO</name>
<dbReference type="EMBL" id="FQVH01000005">
    <property type="protein sequence ID" value="SHE76139.1"/>
    <property type="molecule type" value="Genomic_DNA"/>
</dbReference>
<evidence type="ECO:0000259" key="6">
    <source>
        <dbReference type="PROSITE" id="PS51379"/>
    </source>
</evidence>
<proteinExistence type="predicted"/>
<keyword evidence="4" id="KW-0411">Iron-sulfur</keyword>
<dbReference type="PROSITE" id="PS51379">
    <property type="entry name" value="4FE4S_FER_2"/>
    <property type="match status" value="2"/>
</dbReference>
<dbReference type="Gene3D" id="3.30.70.3270">
    <property type="match status" value="1"/>
</dbReference>
<dbReference type="STRING" id="1121256.SAMN02746089_00754"/>
<feature type="domain" description="4Fe-4S ferredoxin-type" evidence="6">
    <location>
        <begin position="63"/>
        <end position="92"/>
    </location>
</feature>
<evidence type="ECO:0000256" key="5">
    <source>
        <dbReference type="SAM" id="MobiDB-lite"/>
    </source>
</evidence>
<dbReference type="Pfam" id="PF12838">
    <property type="entry name" value="Fer4_7"/>
    <property type="match status" value="1"/>
</dbReference>
<feature type="domain" description="4Fe-4S ferredoxin-type" evidence="6">
    <location>
        <begin position="32"/>
        <end position="61"/>
    </location>
</feature>
<dbReference type="InterPro" id="IPR050572">
    <property type="entry name" value="Fe-S_Ferredoxin"/>
</dbReference>
<organism evidence="7 8">
    <name type="scientific">Caldanaerobius fijiensis DSM 17918</name>
    <dbReference type="NCBI Taxonomy" id="1121256"/>
    <lineage>
        <taxon>Bacteria</taxon>
        <taxon>Bacillati</taxon>
        <taxon>Bacillota</taxon>
        <taxon>Clostridia</taxon>
        <taxon>Thermoanaerobacterales</taxon>
        <taxon>Thermoanaerobacteraceae</taxon>
        <taxon>Caldanaerobius</taxon>
    </lineage>
</organism>
<feature type="compositionally biased region" description="Basic and acidic residues" evidence="5">
    <location>
        <begin position="121"/>
        <end position="142"/>
    </location>
</feature>
<evidence type="ECO:0000256" key="4">
    <source>
        <dbReference type="ARBA" id="ARBA00023014"/>
    </source>
</evidence>
<keyword evidence="8" id="KW-1185">Reference proteome</keyword>
<accession>A0A1M4W4J2</accession>
<dbReference type="Proteomes" id="UP000184088">
    <property type="component" value="Unassembled WGS sequence"/>
</dbReference>
<dbReference type="RefSeq" id="WP_234945944.1">
    <property type="nucleotide sequence ID" value="NZ_FQVH01000005.1"/>
</dbReference>
<dbReference type="PROSITE" id="PS00198">
    <property type="entry name" value="4FE4S_FER_1"/>
    <property type="match status" value="2"/>
</dbReference>
<dbReference type="PANTHER" id="PTHR43687">
    <property type="entry name" value="ADENYLYLSULFATE REDUCTASE, BETA SUBUNIT"/>
    <property type="match status" value="1"/>
</dbReference>
<sequence length="142" mass="15874">MVLKMGIRLFKNLFTGPATRLKMREPFEKQRGHIDIDIEKCIFCGRCSRECPSGCIKVDRKAATWELNPFECIICGVCVDVCPTKALSMLKEFRDPSDKKSLKGYKGTPPTRPTKGSNSDDAEKSVKSPEKKASDSKKNEVA</sequence>
<dbReference type="GO" id="GO:0051539">
    <property type="term" value="F:4 iron, 4 sulfur cluster binding"/>
    <property type="evidence" value="ECO:0007669"/>
    <property type="project" value="UniProtKB-KW"/>
</dbReference>